<evidence type="ECO:0000313" key="2">
    <source>
        <dbReference type="EMBL" id="WAH38584.1"/>
    </source>
</evidence>
<organism evidence="2 3">
    <name type="scientific">Alicyclobacillus dauci</name>
    <dbReference type="NCBI Taxonomy" id="1475485"/>
    <lineage>
        <taxon>Bacteria</taxon>
        <taxon>Bacillati</taxon>
        <taxon>Bacillota</taxon>
        <taxon>Bacilli</taxon>
        <taxon>Bacillales</taxon>
        <taxon>Alicyclobacillaceae</taxon>
        <taxon>Alicyclobacillus</taxon>
    </lineage>
</organism>
<sequence length="122" mass="13293">MDLAKMAGGAVQERFDTEFQRVLDNIMDPNTSTKAKRKLQLTLTFATDENREIALVTVDAKSTIAPAVGIATKFLMDRDLKGRAVGAEFTQARLFEEAEVAPSEPGTGKVSYLEQKQSGGLK</sequence>
<dbReference type="RefSeq" id="WP_268046165.1">
    <property type="nucleotide sequence ID" value="NZ_CP104064.1"/>
</dbReference>
<accession>A0ABY6Z6S0</accession>
<protein>
    <submittedName>
        <fullName evidence="2">Replication terminator protein</fullName>
    </submittedName>
</protein>
<dbReference type="EMBL" id="CP104064">
    <property type="protein sequence ID" value="WAH38584.1"/>
    <property type="molecule type" value="Genomic_DNA"/>
</dbReference>
<proteinExistence type="predicted"/>
<dbReference type="Proteomes" id="UP001164803">
    <property type="component" value="Chromosome"/>
</dbReference>
<gene>
    <name evidence="2" type="ORF">NZD86_08930</name>
</gene>
<feature type="region of interest" description="Disordered" evidence="1">
    <location>
        <begin position="100"/>
        <end position="122"/>
    </location>
</feature>
<name>A0ABY6Z6S0_9BACL</name>
<keyword evidence="3" id="KW-1185">Reference proteome</keyword>
<evidence type="ECO:0000313" key="3">
    <source>
        <dbReference type="Proteomes" id="UP001164803"/>
    </source>
</evidence>
<evidence type="ECO:0000256" key="1">
    <source>
        <dbReference type="SAM" id="MobiDB-lite"/>
    </source>
</evidence>
<reference evidence="2" key="1">
    <citation type="submission" date="2022-08" db="EMBL/GenBank/DDBJ databases">
        <title>Alicyclobacillus dauci DSM2870, complete genome.</title>
        <authorList>
            <person name="Wang Q."/>
            <person name="Cai R."/>
            <person name="Wang Z."/>
        </authorList>
    </citation>
    <scope>NUCLEOTIDE SEQUENCE</scope>
    <source>
        <strain evidence="2">DSM 28700</strain>
    </source>
</reference>